<keyword evidence="3" id="KW-1185">Reference proteome</keyword>
<feature type="signal peptide" evidence="1">
    <location>
        <begin position="1"/>
        <end position="21"/>
    </location>
</feature>
<evidence type="ECO:0000256" key="1">
    <source>
        <dbReference type="SAM" id="SignalP"/>
    </source>
</evidence>
<evidence type="ECO:0000313" key="2">
    <source>
        <dbReference type="EMBL" id="QNN67529.1"/>
    </source>
</evidence>
<evidence type="ECO:0008006" key="4">
    <source>
        <dbReference type="Google" id="ProtNLM"/>
    </source>
</evidence>
<dbReference type="AlphaFoldDB" id="A0A7G9SI54"/>
<dbReference type="EMBL" id="CP060718">
    <property type="protein sequence ID" value="QNN67529.1"/>
    <property type="molecule type" value="Genomic_DNA"/>
</dbReference>
<organism evidence="2 3">
    <name type="scientific">Sphingomonas lutea</name>
    <dbReference type="NCBI Taxonomy" id="1045317"/>
    <lineage>
        <taxon>Bacteria</taxon>
        <taxon>Pseudomonadati</taxon>
        <taxon>Pseudomonadota</taxon>
        <taxon>Alphaproteobacteria</taxon>
        <taxon>Sphingomonadales</taxon>
        <taxon>Sphingomonadaceae</taxon>
        <taxon>Sphingomonas</taxon>
    </lineage>
</organism>
<dbReference type="KEGG" id="slut:H9L13_00750"/>
<feature type="chain" id="PRO_5028913987" description="DUF4105 domain-containing protein" evidence="1">
    <location>
        <begin position="22"/>
        <end position="187"/>
    </location>
</feature>
<dbReference type="Proteomes" id="UP000515971">
    <property type="component" value="Chromosome"/>
</dbReference>
<dbReference type="RefSeq" id="WP_187538162.1">
    <property type="nucleotide sequence ID" value="NZ_BAABJT010000001.1"/>
</dbReference>
<protein>
    <recommendedName>
        <fullName evidence="4">DUF4105 domain-containing protein</fullName>
    </recommendedName>
</protein>
<proteinExistence type="predicted"/>
<name>A0A7G9SI54_9SPHN</name>
<sequence length="187" mass="20354">MRFAPVCLAILCAGWCSPAAAAIDIHFYSKDFASTFPHAYVRLTGTVDATGEVVDTNYGFTPVRLNPSILMGPVKGMIQTVKPDYVARSDKHFTLRLTDAEYQAVLARVDQWRTATQPNYRLNSRNCVYFVADMAAALGLEAPPVPALMKKPKSFLMKVTADNRARIAQWPGGSVAQAAASVPATSR</sequence>
<gene>
    <name evidence="2" type="ORF">H9L13_00750</name>
</gene>
<keyword evidence="1" id="KW-0732">Signal</keyword>
<accession>A0A7G9SI54</accession>
<reference evidence="2 3" key="1">
    <citation type="submission" date="2020-08" db="EMBL/GenBank/DDBJ databases">
        <title>Genome sequence of Sphingomonas lutea KCTC 23642T.</title>
        <authorList>
            <person name="Hyun D.-W."/>
            <person name="Bae J.-W."/>
        </authorList>
    </citation>
    <scope>NUCLEOTIDE SEQUENCE [LARGE SCALE GENOMIC DNA]</scope>
    <source>
        <strain evidence="2 3">KCTC 23642</strain>
    </source>
</reference>
<evidence type="ECO:0000313" key="3">
    <source>
        <dbReference type="Proteomes" id="UP000515971"/>
    </source>
</evidence>